<keyword evidence="1" id="KW-0614">Plasmid</keyword>
<accession>A0A2S1JCW5</accession>
<name>A0A2S1JCW5_ECOLX</name>
<sequence>MEHNQQLTKNTEGIQIFSGDHICQSDCKTLFTKSGVYGALDKGRRHGP</sequence>
<geneLocation type="plasmid" evidence="1">
    <name>p92944-NDM</name>
</geneLocation>
<reference evidence="1" key="1">
    <citation type="submission" date="2018-01" db="EMBL/GenBank/DDBJ databases">
        <title>Sequence of plasmid p92944-NDM from Escherichia coli clinical isolate 92944 harboring MCR-1 and NDM-9.</title>
        <authorList>
            <person name="Jiang Z."/>
            <person name="Zhao Y."/>
            <person name="Li M."/>
            <person name="Tong Y."/>
            <person name="Long J."/>
        </authorList>
    </citation>
    <scope>NUCLEOTIDE SEQUENCE</scope>
    <source>
        <strain evidence="1">92944</strain>
        <plasmid evidence="1">p92944-NDM</plasmid>
    </source>
</reference>
<organism evidence="1">
    <name type="scientific">Escherichia coli</name>
    <dbReference type="NCBI Taxonomy" id="562"/>
    <lineage>
        <taxon>Bacteria</taxon>
        <taxon>Pseudomonadati</taxon>
        <taxon>Pseudomonadota</taxon>
        <taxon>Gammaproteobacteria</taxon>
        <taxon>Enterobacterales</taxon>
        <taxon>Enterobacteriaceae</taxon>
        <taxon>Escherichia</taxon>
    </lineage>
</organism>
<dbReference type="EMBL" id="MG838206">
    <property type="protein sequence ID" value="AWF76231.1"/>
    <property type="molecule type" value="Genomic_DNA"/>
</dbReference>
<evidence type="ECO:0000313" key="1">
    <source>
        <dbReference type="EMBL" id="AWF76231.1"/>
    </source>
</evidence>
<dbReference type="AlphaFoldDB" id="A0A2S1JCW5"/>
<protein>
    <submittedName>
        <fullName evidence="1">Uncharacterized protein</fullName>
    </submittedName>
</protein>
<proteinExistence type="predicted"/>